<feature type="compositionally biased region" description="Basic and acidic residues" evidence="1">
    <location>
        <begin position="141"/>
        <end position="161"/>
    </location>
</feature>
<evidence type="ECO:0000256" key="1">
    <source>
        <dbReference type="SAM" id="MobiDB-lite"/>
    </source>
</evidence>
<feature type="region of interest" description="Disordered" evidence="1">
    <location>
        <begin position="227"/>
        <end position="254"/>
    </location>
</feature>
<accession>A0A3S0ZCT1</accession>
<sequence>MQRRDIAPADVADAPYKTFSTDELMNDFNAVGLEHLEEAVTNLLSRQSSLSKSKPLPCSKLTKTQSGSAGLPSLMDKRNGSQGPAVFLSDAENLLAPPKRTLSMKVTGKQARTNQLLGPESVKGLYRPKYDVKKQDIVRQENVKLRPEKSQKMESQVDRNDFFSATTVGSTSSPDKRFRVDVLYKPDGAPSSSKSGGNSSGRESDTPAKSQSKYKQGLVNECSHHMLSCDSASPQSSESGRRHKQNDSSSGHSYLLNKKPELAAKINTKGTVPVHPVESAVAGDGASSGKLCCRPYTGWIPRPKQFNFLPEHINPLAAESSSGSEPEVTLSRNRGNQGRRNLRKTKSRGKGKGSEGGISTSIDLEADFASNAHSCGSEFDIIIHRVPSEFEPEENIFREEFPKI</sequence>
<evidence type="ECO:0000313" key="2">
    <source>
        <dbReference type="EMBL" id="RUS75938.1"/>
    </source>
</evidence>
<dbReference type="AlphaFoldDB" id="A0A3S0ZCT1"/>
<dbReference type="Proteomes" id="UP000271974">
    <property type="component" value="Unassembled WGS sequence"/>
</dbReference>
<feature type="region of interest" description="Disordered" evidence="1">
    <location>
        <begin position="317"/>
        <end position="359"/>
    </location>
</feature>
<protein>
    <submittedName>
        <fullName evidence="2">Uncharacterized protein</fullName>
    </submittedName>
</protein>
<reference evidence="2 3" key="1">
    <citation type="submission" date="2019-01" db="EMBL/GenBank/DDBJ databases">
        <title>A draft genome assembly of the solar-powered sea slug Elysia chlorotica.</title>
        <authorList>
            <person name="Cai H."/>
            <person name="Li Q."/>
            <person name="Fang X."/>
            <person name="Li J."/>
            <person name="Curtis N.E."/>
            <person name="Altenburger A."/>
            <person name="Shibata T."/>
            <person name="Feng M."/>
            <person name="Maeda T."/>
            <person name="Schwartz J.A."/>
            <person name="Shigenobu S."/>
            <person name="Lundholm N."/>
            <person name="Nishiyama T."/>
            <person name="Yang H."/>
            <person name="Hasebe M."/>
            <person name="Li S."/>
            <person name="Pierce S.K."/>
            <person name="Wang J."/>
        </authorList>
    </citation>
    <scope>NUCLEOTIDE SEQUENCE [LARGE SCALE GENOMIC DNA]</scope>
    <source>
        <strain evidence="2">EC2010</strain>
        <tissue evidence="2">Whole organism of an adult</tissue>
    </source>
</reference>
<keyword evidence="3" id="KW-1185">Reference proteome</keyword>
<feature type="compositionally biased region" description="Low complexity" evidence="1">
    <location>
        <begin position="46"/>
        <end position="63"/>
    </location>
</feature>
<proteinExistence type="predicted"/>
<name>A0A3S0ZCT1_ELYCH</name>
<feature type="compositionally biased region" description="Basic and acidic residues" evidence="1">
    <location>
        <begin position="174"/>
        <end position="184"/>
    </location>
</feature>
<gene>
    <name evidence="2" type="ORF">EGW08_016303</name>
</gene>
<organism evidence="2 3">
    <name type="scientific">Elysia chlorotica</name>
    <name type="common">Eastern emerald elysia</name>
    <name type="synonym">Sea slug</name>
    <dbReference type="NCBI Taxonomy" id="188477"/>
    <lineage>
        <taxon>Eukaryota</taxon>
        <taxon>Metazoa</taxon>
        <taxon>Spiralia</taxon>
        <taxon>Lophotrochozoa</taxon>
        <taxon>Mollusca</taxon>
        <taxon>Gastropoda</taxon>
        <taxon>Heterobranchia</taxon>
        <taxon>Euthyneura</taxon>
        <taxon>Panpulmonata</taxon>
        <taxon>Sacoglossa</taxon>
        <taxon>Placobranchoidea</taxon>
        <taxon>Plakobranchidae</taxon>
        <taxon>Elysia</taxon>
    </lineage>
</organism>
<feature type="region of interest" description="Disordered" evidence="1">
    <location>
        <begin position="141"/>
        <end position="214"/>
    </location>
</feature>
<dbReference type="EMBL" id="RQTK01000699">
    <property type="protein sequence ID" value="RUS75938.1"/>
    <property type="molecule type" value="Genomic_DNA"/>
</dbReference>
<feature type="region of interest" description="Disordered" evidence="1">
    <location>
        <begin position="46"/>
        <end position="83"/>
    </location>
</feature>
<feature type="compositionally biased region" description="Basic residues" evidence="1">
    <location>
        <begin position="340"/>
        <end position="351"/>
    </location>
</feature>
<comment type="caution">
    <text evidence="2">The sequence shown here is derived from an EMBL/GenBank/DDBJ whole genome shotgun (WGS) entry which is preliminary data.</text>
</comment>
<feature type="compositionally biased region" description="Polar residues" evidence="1">
    <location>
        <begin position="163"/>
        <end position="173"/>
    </location>
</feature>
<feature type="compositionally biased region" description="Low complexity" evidence="1">
    <location>
        <begin position="188"/>
        <end position="201"/>
    </location>
</feature>
<evidence type="ECO:0000313" key="3">
    <source>
        <dbReference type="Proteomes" id="UP000271974"/>
    </source>
</evidence>
<dbReference type="OrthoDB" id="10648560at2759"/>